<feature type="compositionally biased region" description="Acidic residues" evidence="5">
    <location>
        <begin position="120"/>
        <end position="129"/>
    </location>
</feature>
<feature type="compositionally biased region" description="Low complexity" evidence="5">
    <location>
        <begin position="96"/>
        <end position="107"/>
    </location>
</feature>
<dbReference type="InterPro" id="IPR045863">
    <property type="entry name" value="CorA_TM1_TM2"/>
</dbReference>
<dbReference type="OrthoDB" id="5430750at2759"/>
<evidence type="ECO:0000256" key="6">
    <source>
        <dbReference type="SAM" id="Phobius"/>
    </source>
</evidence>
<feature type="region of interest" description="Disordered" evidence="5">
    <location>
        <begin position="1"/>
        <end position="187"/>
    </location>
</feature>
<evidence type="ECO:0000256" key="4">
    <source>
        <dbReference type="ARBA" id="ARBA00023136"/>
    </source>
</evidence>
<evidence type="ECO:0000313" key="8">
    <source>
        <dbReference type="Proteomes" id="UP000800097"/>
    </source>
</evidence>
<dbReference type="InterPro" id="IPR002523">
    <property type="entry name" value="MgTranspt_CorA/ZnTranspt_ZntB"/>
</dbReference>
<dbReference type="SUPFAM" id="SSF144083">
    <property type="entry name" value="Magnesium transport protein CorA, transmembrane region"/>
    <property type="match status" value="1"/>
</dbReference>
<dbReference type="Gene3D" id="1.20.58.340">
    <property type="entry name" value="Magnesium transport protein CorA, transmembrane region"/>
    <property type="match status" value="1"/>
</dbReference>
<dbReference type="RefSeq" id="XP_033649371.1">
    <property type="nucleotide sequence ID" value="XM_033794086.1"/>
</dbReference>
<sequence>MRANQTQKHQRIPVDGAGDDGFNQDSVFQRASGSTMTSVNASGSGGRRRDEEAPKPGSAASSVVRQTHGGITDNVDSPEGHASRNASPHPDHLSSRSRSPAASFAVSEPPSIASKSKTEDEWDRMEEDNPFARNEHRDFPRFASSPFPSPPPPRPPPPHPPHGVPADTGSPLHRTVPPLDQAGNNLSYPVDTKVEADSSHSPNRPNSMRDMTMSTFSILKALHTRSTEQRLQLHVVTGPETPWIAQFVNIRWYHLHGDCMNFVQFREACLGVQDISARMKTLISKTLKKIENDELKVFSRGSYIEPGTVIRGEETDRDDPQSIIFSCVPYFHIQPQGRSASDIQDDLYPPRTLMETLYPYEHVRERDLEQAFRRYRRSAKSSANDIIHVPSLWIMNIGRHAVVTCGHRPFVSELGKLIRVAKEDVKSLKASSPVAFGDAAAPGVRNVRLMDHNGHVLLYPLSECRSYFQLEQKVRELIPLGYGVTRDRFQLRYTSRPVTPDSQPVIRKLLPRQWKDLINDGNHIFIDVSISMQEDKEEEAEDELHTSVSNATIPKSLVPPFSEWKFGAHVDGAVAVQHTYNEVFGNIRRKRVRDYFEDVGSALVQKYGDQAIPGVTFEQLRIGVELLLHATRAKDDASRKTLHELIVYDQISSIIMAFSKLVGIAQQLSRLFVADVNHTPFRRVWGSISRIRELIEEIEKRGSAGVEAGRPWDWTIRLPDPEADSKPSASDCDLFVSRIVSGDWNASSFSKTLRNAIESCPCCIRGETYQTQQSALYHLRGHFPQTGARNAPGDLFDAKEQIGIEWLRTEEQVIVEESNRQCLSILNRAVFHSKGFVNQLKELADGVQQEDGEIFSAYSFATGLVDTLEEIAGYYILAGQSLYDSSYQTYAQNGHKLVWVLRSRSTASSRLAARLRSLNRRSEWVSDSILTARKQLCSMARSQDSSGRWSLPAEYICSWVMRHLLLRPVSKNMSVLELYQEYLSTLQFQVNHHPTKKLLRSTHLLQEELSALEQVNSWQIKLVHDYCRVLDDRTYQSKSRYQSAVYAHVAPLLTSCLEYLTDIHDDYGYLERRCGPLSEAIKQSAEINAEDHGKAILVFTLVTTIFLPLSFVSSYLGMNTSDIRDMEDKQTLYWQIAIPLTVFTIVVMLIIAYKGDYIRSQASSIYHGLNGKQDTSIRGISVAQRKRATRDQMELTSTTGYTSLAGSSAFAPYGLHKHITRSTSVYHHKDPEHYTASRNAGNPYHSSRDAQQSFPPPSAPIFPPGPPAQYTNRQTPQQSPVDRYRYPQASVEPPKEHDSYGYSMYDKGIPPTTRPRRRPLDIASQYHNHSGPRDFRYSHRQLAGHQDTYGDARTTHWAPQVYPYDPALGYNDNTETNPFAPLDRRASEHMRSLSTLYPYGINPFALGNNVSALVPGPYDHYPDHKQDEWHSYGGTAAPHHSTMEHGVSTFAPPASNARARARARFHRRDVDADNISVL</sequence>
<feature type="compositionally biased region" description="Pro residues" evidence="5">
    <location>
        <begin position="147"/>
        <end position="163"/>
    </location>
</feature>
<dbReference type="GO" id="GO:0015087">
    <property type="term" value="F:cobalt ion transmembrane transporter activity"/>
    <property type="evidence" value="ECO:0007669"/>
    <property type="project" value="TreeGrafter"/>
</dbReference>
<dbReference type="Proteomes" id="UP000800097">
    <property type="component" value="Unassembled WGS sequence"/>
</dbReference>
<dbReference type="GO" id="GO:0000287">
    <property type="term" value="F:magnesium ion binding"/>
    <property type="evidence" value="ECO:0007669"/>
    <property type="project" value="TreeGrafter"/>
</dbReference>
<keyword evidence="8" id="KW-1185">Reference proteome</keyword>
<feature type="compositionally biased region" description="Pro residues" evidence="5">
    <location>
        <begin position="1254"/>
        <end position="1267"/>
    </location>
</feature>
<feature type="transmembrane region" description="Helical" evidence="6">
    <location>
        <begin position="1132"/>
        <end position="1153"/>
    </location>
</feature>
<accession>A0A6A6J613</accession>
<dbReference type="PANTHER" id="PTHR46494">
    <property type="entry name" value="CORA FAMILY METAL ION TRANSPORTER (EUROFUNG)"/>
    <property type="match status" value="1"/>
</dbReference>
<comment type="subcellular location">
    <subcellularLocation>
        <location evidence="1">Cell membrane</location>
        <topology evidence="1">Multi-pass membrane protein</topology>
    </subcellularLocation>
</comment>
<gene>
    <name evidence="7" type="ORF">EI97DRAFT_244561</name>
</gene>
<dbReference type="GeneID" id="54547261"/>
<proteinExistence type="predicted"/>
<evidence type="ECO:0000256" key="5">
    <source>
        <dbReference type="SAM" id="MobiDB-lite"/>
    </source>
</evidence>
<name>A0A6A6J613_WESOR</name>
<dbReference type="GO" id="GO:0015095">
    <property type="term" value="F:magnesium ion transmembrane transporter activity"/>
    <property type="evidence" value="ECO:0007669"/>
    <property type="project" value="TreeGrafter"/>
</dbReference>
<organism evidence="7 8">
    <name type="scientific">Westerdykella ornata</name>
    <dbReference type="NCBI Taxonomy" id="318751"/>
    <lineage>
        <taxon>Eukaryota</taxon>
        <taxon>Fungi</taxon>
        <taxon>Dikarya</taxon>
        <taxon>Ascomycota</taxon>
        <taxon>Pezizomycotina</taxon>
        <taxon>Dothideomycetes</taxon>
        <taxon>Pleosporomycetidae</taxon>
        <taxon>Pleosporales</taxon>
        <taxon>Sporormiaceae</taxon>
        <taxon>Westerdykella</taxon>
    </lineage>
</organism>
<feature type="region of interest" description="Disordered" evidence="5">
    <location>
        <begin position="1233"/>
        <end position="1318"/>
    </location>
</feature>
<feature type="compositionally biased region" description="Polar residues" evidence="5">
    <location>
        <begin position="23"/>
        <end position="42"/>
    </location>
</feature>
<reference evidence="7" key="1">
    <citation type="journal article" date="2020" name="Stud. Mycol.">
        <title>101 Dothideomycetes genomes: a test case for predicting lifestyles and emergence of pathogens.</title>
        <authorList>
            <person name="Haridas S."/>
            <person name="Albert R."/>
            <person name="Binder M."/>
            <person name="Bloem J."/>
            <person name="Labutti K."/>
            <person name="Salamov A."/>
            <person name="Andreopoulos B."/>
            <person name="Baker S."/>
            <person name="Barry K."/>
            <person name="Bills G."/>
            <person name="Bluhm B."/>
            <person name="Cannon C."/>
            <person name="Castanera R."/>
            <person name="Culley D."/>
            <person name="Daum C."/>
            <person name="Ezra D."/>
            <person name="Gonzalez J."/>
            <person name="Henrissat B."/>
            <person name="Kuo A."/>
            <person name="Liang C."/>
            <person name="Lipzen A."/>
            <person name="Lutzoni F."/>
            <person name="Magnuson J."/>
            <person name="Mondo S."/>
            <person name="Nolan M."/>
            <person name="Ohm R."/>
            <person name="Pangilinan J."/>
            <person name="Park H.-J."/>
            <person name="Ramirez L."/>
            <person name="Alfaro M."/>
            <person name="Sun H."/>
            <person name="Tritt A."/>
            <person name="Yoshinaga Y."/>
            <person name="Zwiers L.-H."/>
            <person name="Turgeon B."/>
            <person name="Goodwin S."/>
            <person name="Spatafora J."/>
            <person name="Crous P."/>
            <person name="Grigoriev I."/>
        </authorList>
    </citation>
    <scope>NUCLEOTIDE SEQUENCE</scope>
    <source>
        <strain evidence="7">CBS 379.55</strain>
    </source>
</reference>
<evidence type="ECO:0000256" key="2">
    <source>
        <dbReference type="ARBA" id="ARBA00022692"/>
    </source>
</evidence>
<keyword evidence="2 6" id="KW-0812">Transmembrane</keyword>
<evidence type="ECO:0000256" key="3">
    <source>
        <dbReference type="ARBA" id="ARBA00022989"/>
    </source>
</evidence>
<evidence type="ECO:0000313" key="7">
    <source>
        <dbReference type="EMBL" id="KAF2271832.1"/>
    </source>
</evidence>
<dbReference type="GO" id="GO:0050897">
    <property type="term" value="F:cobalt ion binding"/>
    <property type="evidence" value="ECO:0007669"/>
    <property type="project" value="TreeGrafter"/>
</dbReference>
<keyword evidence="4 6" id="KW-0472">Membrane</keyword>
<dbReference type="Pfam" id="PF01544">
    <property type="entry name" value="CorA"/>
    <property type="match status" value="1"/>
</dbReference>
<keyword evidence="3 6" id="KW-1133">Transmembrane helix</keyword>
<feature type="transmembrane region" description="Helical" evidence="6">
    <location>
        <begin position="1095"/>
        <end position="1112"/>
    </location>
</feature>
<dbReference type="EMBL" id="ML986532">
    <property type="protein sequence ID" value="KAF2271832.1"/>
    <property type="molecule type" value="Genomic_DNA"/>
</dbReference>
<dbReference type="PANTHER" id="PTHR46494:SF1">
    <property type="entry name" value="CORA FAMILY METAL ION TRANSPORTER (EUROFUNG)"/>
    <property type="match status" value="1"/>
</dbReference>
<protein>
    <submittedName>
        <fullName evidence="7">Uncharacterized protein</fullName>
    </submittedName>
</protein>
<dbReference type="GO" id="GO:0005886">
    <property type="term" value="C:plasma membrane"/>
    <property type="evidence" value="ECO:0007669"/>
    <property type="project" value="UniProtKB-SubCell"/>
</dbReference>
<evidence type="ECO:0000256" key="1">
    <source>
        <dbReference type="ARBA" id="ARBA00004651"/>
    </source>
</evidence>
<feature type="compositionally biased region" description="Polar residues" evidence="5">
    <location>
        <begin position="1270"/>
        <end position="1280"/>
    </location>
</feature>